<keyword evidence="1" id="KW-0059">Arsenical resistance</keyword>
<dbReference type="PANTHER" id="PTHR43428">
    <property type="entry name" value="ARSENATE REDUCTASE"/>
    <property type="match status" value="1"/>
</dbReference>
<feature type="non-terminal residue" evidence="3">
    <location>
        <position position="1"/>
    </location>
</feature>
<gene>
    <name evidence="3" type="ORF">S12H4_30043</name>
</gene>
<dbReference type="Gene3D" id="3.40.50.2300">
    <property type="match status" value="1"/>
</dbReference>
<dbReference type="PANTHER" id="PTHR43428:SF1">
    <property type="entry name" value="ARSENATE REDUCTASE"/>
    <property type="match status" value="1"/>
</dbReference>
<dbReference type="InterPro" id="IPR023485">
    <property type="entry name" value="Ptyr_pPase"/>
</dbReference>
<dbReference type="AlphaFoldDB" id="X1T8D6"/>
<dbReference type="EMBL" id="BARW01017379">
    <property type="protein sequence ID" value="GAJ01524.1"/>
    <property type="molecule type" value="Genomic_DNA"/>
</dbReference>
<organism evidence="3">
    <name type="scientific">marine sediment metagenome</name>
    <dbReference type="NCBI Taxonomy" id="412755"/>
    <lineage>
        <taxon>unclassified sequences</taxon>
        <taxon>metagenomes</taxon>
        <taxon>ecological metagenomes</taxon>
    </lineage>
</organism>
<dbReference type="Pfam" id="PF01451">
    <property type="entry name" value="LMWPc"/>
    <property type="match status" value="1"/>
</dbReference>
<dbReference type="SUPFAM" id="SSF52788">
    <property type="entry name" value="Phosphotyrosine protein phosphatases I"/>
    <property type="match status" value="1"/>
</dbReference>
<accession>X1T8D6</accession>
<protein>
    <recommendedName>
        <fullName evidence="2">Phosphotyrosine protein phosphatase I domain-containing protein</fullName>
    </recommendedName>
</protein>
<reference evidence="3" key="1">
    <citation type="journal article" date="2014" name="Front. Microbiol.">
        <title>High frequency of phylogenetically diverse reductive dehalogenase-homologous genes in deep subseafloor sedimentary metagenomes.</title>
        <authorList>
            <person name="Kawai M."/>
            <person name="Futagami T."/>
            <person name="Toyoda A."/>
            <person name="Takaki Y."/>
            <person name="Nishi S."/>
            <person name="Hori S."/>
            <person name="Arai W."/>
            <person name="Tsubouchi T."/>
            <person name="Morono Y."/>
            <person name="Uchiyama I."/>
            <person name="Ito T."/>
            <person name="Fujiyama A."/>
            <person name="Inagaki F."/>
            <person name="Takami H."/>
        </authorList>
    </citation>
    <scope>NUCLEOTIDE SEQUENCE</scope>
    <source>
        <strain evidence="3">Expedition CK06-06</strain>
    </source>
</reference>
<dbReference type="GO" id="GO:0046685">
    <property type="term" value="P:response to arsenic-containing substance"/>
    <property type="evidence" value="ECO:0007669"/>
    <property type="project" value="UniProtKB-KW"/>
</dbReference>
<dbReference type="CDD" id="cd16345">
    <property type="entry name" value="LMWP_ArsC"/>
    <property type="match status" value="1"/>
</dbReference>
<dbReference type="SMART" id="SM00226">
    <property type="entry name" value="LMWPc"/>
    <property type="match status" value="1"/>
</dbReference>
<sequence>GNSARSQMAEAFLRRYASKRFDIYSAGFVPKGINPYIVRVMEEIGYDMSSHYSKSLNQYLDKIHFKIVITVCQKAEEMCPIIPGVETKIYWPFEDPASFEGTEKDKLIKFREIRDKMHEHVKSWLKERGNLN</sequence>
<evidence type="ECO:0000259" key="2">
    <source>
        <dbReference type="SMART" id="SM00226"/>
    </source>
</evidence>
<name>X1T8D6_9ZZZZ</name>
<feature type="domain" description="Phosphotyrosine protein phosphatase I" evidence="2">
    <location>
        <begin position="1"/>
        <end position="127"/>
    </location>
</feature>
<proteinExistence type="predicted"/>
<dbReference type="InterPro" id="IPR036196">
    <property type="entry name" value="Ptyr_pPase_sf"/>
</dbReference>
<comment type="caution">
    <text evidence="3">The sequence shown here is derived from an EMBL/GenBank/DDBJ whole genome shotgun (WGS) entry which is preliminary data.</text>
</comment>
<evidence type="ECO:0000256" key="1">
    <source>
        <dbReference type="ARBA" id="ARBA00022849"/>
    </source>
</evidence>
<evidence type="ECO:0000313" key="3">
    <source>
        <dbReference type="EMBL" id="GAJ01524.1"/>
    </source>
</evidence>